<dbReference type="Proteomes" id="UP000236214">
    <property type="component" value="Unassembled WGS sequence"/>
</dbReference>
<protein>
    <submittedName>
        <fullName evidence="1">Uncharacterized protein</fullName>
    </submittedName>
</protein>
<accession>A0A2H6D8R3</accession>
<evidence type="ECO:0000313" key="1">
    <source>
        <dbReference type="EMBL" id="GBD68646.1"/>
    </source>
</evidence>
<dbReference type="EMBL" id="BDEC01000059">
    <property type="protein sequence ID" value="GBD68646.1"/>
    <property type="molecule type" value="Genomic_DNA"/>
</dbReference>
<organism evidence="1 2">
    <name type="scientific">Tetragenococcus halophilus subsp. halophilus</name>
    <dbReference type="NCBI Taxonomy" id="1513897"/>
    <lineage>
        <taxon>Bacteria</taxon>
        <taxon>Bacillati</taxon>
        <taxon>Bacillota</taxon>
        <taxon>Bacilli</taxon>
        <taxon>Lactobacillales</taxon>
        <taxon>Enterococcaceae</taxon>
        <taxon>Tetragenococcus</taxon>
    </lineage>
</organism>
<evidence type="ECO:0000313" key="2">
    <source>
        <dbReference type="Proteomes" id="UP000236214"/>
    </source>
</evidence>
<keyword evidence="2" id="KW-1185">Reference proteome</keyword>
<name>A0A2H6D8R3_TETHA</name>
<sequence>MKQICQDVTTNQDITIQEVEMNLLEKRYKVNIAGYKKTSNCRDFSPQFEGFCYQIDTLEVKFLLAVASIKRIRFN</sequence>
<reference evidence="1 2" key="1">
    <citation type="submission" date="2016-05" db="EMBL/GenBank/DDBJ databases">
        <title>Whole genome sequencing of Tetragenococcus halophilus subsp. halophilus NISL 7118.</title>
        <authorList>
            <person name="Shiwa Y."/>
            <person name="Nishimura I."/>
            <person name="Yoshikawa H."/>
            <person name="Koyama Y."/>
            <person name="Oguma T."/>
        </authorList>
    </citation>
    <scope>NUCLEOTIDE SEQUENCE [LARGE SCALE GENOMIC DNA]</scope>
    <source>
        <strain evidence="1 2">NISL 7118</strain>
    </source>
</reference>
<dbReference type="AlphaFoldDB" id="A0A2H6D8R3"/>
<comment type="caution">
    <text evidence="1">The sequence shown here is derived from an EMBL/GenBank/DDBJ whole genome shotgun (WGS) entry which is preliminary data.</text>
</comment>
<proteinExistence type="predicted"/>
<gene>
    <name evidence="1" type="ORF">TEHN7118_1452</name>
</gene>